<dbReference type="Proteomes" id="UP001604336">
    <property type="component" value="Unassembled WGS sequence"/>
</dbReference>
<proteinExistence type="predicted"/>
<evidence type="ECO:0000313" key="1">
    <source>
        <dbReference type="EMBL" id="KAL2480398.1"/>
    </source>
</evidence>
<organism evidence="1 2">
    <name type="scientific">Abeliophyllum distichum</name>
    <dbReference type="NCBI Taxonomy" id="126358"/>
    <lineage>
        <taxon>Eukaryota</taxon>
        <taxon>Viridiplantae</taxon>
        <taxon>Streptophyta</taxon>
        <taxon>Embryophyta</taxon>
        <taxon>Tracheophyta</taxon>
        <taxon>Spermatophyta</taxon>
        <taxon>Magnoliopsida</taxon>
        <taxon>eudicotyledons</taxon>
        <taxon>Gunneridae</taxon>
        <taxon>Pentapetalae</taxon>
        <taxon>asterids</taxon>
        <taxon>lamiids</taxon>
        <taxon>Lamiales</taxon>
        <taxon>Oleaceae</taxon>
        <taxon>Forsythieae</taxon>
        <taxon>Abeliophyllum</taxon>
    </lineage>
</organism>
<accession>A0ABD1QXZ1</accession>
<evidence type="ECO:0000313" key="2">
    <source>
        <dbReference type="Proteomes" id="UP001604336"/>
    </source>
</evidence>
<name>A0ABD1QXZ1_9LAMI</name>
<dbReference type="EMBL" id="JBFOLK010000010">
    <property type="protein sequence ID" value="KAL2480398.1"/>
    <property type="molecule type" value="Genomic_DNA"/>
</dbReference>
<sequence>MEVNGMQPNEEERGASYLAGLFGCARPSATHDDDSDFVDTPPPNRNVGLKELRIISQQTNLKSDIRTLHREINAKLDNFIDELRTKVPSKLDSLMEVHDTQMVVFNDHEEFSRTAAFDYNGPTDSTGEISDVVHAANLHSQVRNTYQNDNVSIFDPLEDSFYTEVEMKQVAEIIKSVEVLDKS</sequence>
<keyword evidence="2" id="KW-1185">Reference proteome</keyword>
<gene>
    <name evidence="1" type="ORF">Adt_33364</name>
</gene>
<comment type="caution">
    <text evidence="1">The sequence shown here is derived from an EMBL/GenBank/DDBJ whole genome shotgun (WGS) entry which is preliminary data.</text>
</comment>
<reference evidence="2" key="1">
    <citation type="submission" date="2024-07" db="EMBL/GenBank/DDBJ databases">
        <title>Two chromosome-level genome assemblies of Korean endemic species Abeliophyllum distichum and Forsythia ovata (Oleaceae).</title>
        <authorList>
            <person name="Jang H."/>
        </authorList>
    </citation>
    <scope>NUCLEOTIDE SEQUENCE [LARGE SCALE GENOMIC DNA]</scope>
</reference>
<protein>
    <submittedName>
        <fullName evidence="1">Uncharacterized protein</fullName>
    </submittedName>
</protein>
<dbReference type="AlphaFoldDB" id="A0ABD1QXZ1"/>